<dbReference type="InterPro" id="IPR027417">
    <property type="entry name" value="P-loop_NTPase"/>
</dbReference>
<keyword evidence="5 7" id="KW-0067">ATP-binding</keyword>
<dbReference type="GO" id="GO:0016887">
    <property type="term" value="F:ATP hydrolysis activity"/>
    <property type="evidence" value="ECO:0007669"/>
    <property type="project" value="InterPro"/>
</dbReference>
<evidence type="ECO:0000256" key="1">
    <source>
        <dbReference type="ARBA" id="ARBA00005417"/>
    </source>
</evidence>
<evidence type="ECO:0000313" key="8">
    <source>
        <dbReference type="Proteomes" id="UP001156140"/>
    </source>
</evidence>
<evidence type="ECO:0000256" key="3">
    <source>
        <dbReference type="ARBA" id="ARBA00022458"/>
    </source>
</evidence>
<dbReference type="CDD" id="cd03230">
    <property type="entry name" value="ABC_DR_subfamily_A"/>
    <property type="match status" value="1"/>
</dbReference>
<dbReference type="InterPro" id="IPR003439">
    <property type="entry name" value="ABC_transporter-like_ATP-bd"/>
</dbReference>
<sequence length="319" mass="34644">MQSAIEVRALRKRFDVVDAVKGVDFSVARGEVLGFLGPNGAGKSTTMKMVTGYIPATSGTVSICGHDVARDPIKAKQHLGYLPEGAPLYGEMTPVSFLKFTGAIRRMSGADLSRRMGEVMADLQLEGVRHQRIDTLSKGFRRRVGLAQAILHDPDVLILDEPTDGLDPNQKRQVRQLIRNLAPTKSIIISTHLLEEVDAVCDRVLILDKGRIVLEGTPDDLHARAEGHNTVVVLVHRADTAKSTSALAGLPDVEVTHTDEGEITRISVRPKRRQPVAETVSGALRDAGVQILEIRTERGSLDEVFRSVTAAPVSMSVSQ</sequence>
<dbReference type="Gene3D" id="3.40.50.300">
    <property type="entry name" value="P-loop containing nucleotide triphosphate hydrolases"/>
    <property type="match status" value="1"/>
</dbReference>
<reference evidence="7" key="1">
    <citation type="submission" date="2022-03" db="EMBL/GenBank/DDBJ databases">
        <title>The complete genome sequence of a Methyloterrigena soli.</title>
        <authorList>
            <person name="Zi Z."/>
        </authorList>
    </citation>
    <scope>NUCLEOTIDE SEQUENCE</scope>
    <source>
        <strain evidence="7">M48</strain>
    </source>
</reference>
<dbReference type="AlphaFoldDB" id="A0AA41UFR6"/>
<organism evidence="7 8">
    <name type="scientific">Paradevosia shaoguanensis</name>
    <dbReference type="NCBI Taxonomy" id="1335043"/>
    <lineage>
        <taxon>Bacteria</taxon>
        <taxon>Pseudomonadati</taxon>
        <taxon>Pseudomonadota</taxon>
        <taxon>Alphaproteobacteria</taxon>
        <taxon>Hyphomicrobiales</taxon>
        <taxon>Devosiaceae</taxon>
        <taxon>Paradevosia</taxon>
    </lineage>
</organism>
<protein>
    <submittedName>
        <fullName evidence="7">ABC transporter ATP-binding protein</fullName>
    </submittedName>
</protein>
<gene>
    <name evidence="7" type="ORF">ML536_07510</name>
</gene>
<name>A0AA41UFR6_9HYPH</name>
<dbReference type="PANTHER" id="PTHR42711:SF5">
    <property type="entry name" value="ABC TRANSPORTER ATP-BINDING PROTEIN NATA"/>
    <property type="match status" value="1"/>
</dbReference>
<evidence type="ECO:0000313" key="7">
    <source>
        <dbReference type="EMBL" id="MCI0126671.1"/>
    </source>
</evidence>
<feature type="domain" description="ABC transporter" evidence="6">
    <location>
        <begin position="5"/>
        <end position="234"/>
    </location>
</feature>
<dbReference type="PANTHER" id="PTHR42711">
    <property type="entry name" value="ABC TRANSPORTER ATP-BINDING PROTEIN"/>
    <property type="match status" value="1"/>
</dbReference>
<proteinExistence type="inferred from homology"/>
<dbReference type="InterPro" id="IPR003593">
    <property type="entry name" value="AAA+_ATPase"/>
</dbReference>
<keyword evidence="4" id="KW-0547">Nucleotide-binding</keyword>
<accession>A0AA41UFR6</accession>
<keyword evidence="2" id="KW-0813">Transport</keyword>
<comment type="caution">
    <text evidence="7">The sequence shown here is derived from an EMBL/GenBank/DDBJ whole genome shotgun (WGS) entry which is preliminary data.</text>
</comment>
<evidence type="ECO:0000256" key="2">
    <source>
        <dbReference type="ARBA" id="ARBA00022448"/>
    </source>
</evidence>
<comment type="similarity">
    <text evidence="1">Belongs to the ABC transporter superfamily.</text>
</comment>
<evidence type="ECO:0000259" key="6">
    <source>
        <dbReference type="PROSITE" id="PS50893"/>
    </source>
</evidence>
<keyword evidence="3" id="KW-0536">Nodulation</keyword>
<dbReference type="InterPro" id="IPR050763">
    <property type="entry name" value="ABC_transporter_ATP-binding"/>
</dbReference>
<evidence type="ECO:0000256" key="5">
    <source>
        <dbReference type="ARBA" id="ARBA00022840"/>
    </source>
</evidence>
<dbReference type="SMART" id="SM00382">
    <property type="entry name" value="AAA"/>
    <property type="match status" value="1"/>
</dbReference>
<dbReference type="GO" id="GO:0005524">
    <property type="term" value="F:ATP binding"/>
    <property type="evidence" value="ECO:0007669"/>
    <property type="project" value="UniProtKB-KW"/>
</dbReference>
<dbReference type="SUPFAM" id="SSF52540">
    <property type="entry name" value="P-loop containing nucleoside triphosphate hydrolases"/>
    <property type="match status" value="1"/>
</dbReference>
<dbReference type="Proteomes" id="UP001156140">
    <property type="component" value="Unassembled WGS sequence"/>
</dbReference>
<keyword evidence="8" id="KW-1185">Reference proteome</keyword>
<dbReference type="EMBL" id="JALAZD010000001">
    <property type="protein sequence ID" value="MCI0126671.1"/>
    <property type="molecule type" value="Genomic_DNA"/>
</dbReference>
<dbReference type="Pfam" id="PF00005">
    <property type="entry name" value="ABC_tran"/>
    <property type="match status" value="1"/>
</dbReference>
<evidence type="ECO:0000256" key="4">
    <source>
        <dbReference type="ARBA" id="ARBA00022741"/>
    </source>
</evidence>
<dbReference type="RefSeq" id="WP_182397510.1">
    <property type="nucleotide sequence ID" value="NZ_JAKETQ010000001.1"/>
</dbReference>
<dbReference type="PROSITE" id="PS50893">
    <property type="entry name" value="ABC_TRANSPORTER_2"/>
    <property type="match status" value="1"/>
</dbReference>